<name>A0A834M220_RHYFE</name>
<organism evidence="1 2">
    <name type="scientific">Rhynchophorus ferrugineus</name>
    <name type="common">Red palm weevil</name>
    <name type="synonym">Curculio ferrugineus</name>
    <dbReference type="NCBI Taxonomy" id="354439"/>
    <lineage>
        <taxon>Eukaryota</taxon>
        <taxon>Metazoa</taxon>
        <taxon>Ecdysozoa</taxon>
        <taxon>Arthropoda</taxon>
        <taxon>Hexapoda</taxon>
        <taxon>Insecta</taxon>
        <taxon>Pterygota</taxon>
        <taxon>Neoptera</taxon>
        <taxon>Endopterygota</taxon>
        <taxon>Coleoptera</taxon>
        <taxon>Polyphaga</taxon>
        <taxon>Cucujiformia</taxon>
        <taxon>Curculionidae</taxon>
        <taxon>Dryophthorinae</taxon>
        <taxon>Rhynchophorus</taxon>
    </lineage>
</organism>
<dbReference type="EMBL" id="JAACXV010016286">
    <property type="protein sequence ID" value="KAF7264691.1"/>
    <property type="molecule type" value="Genomic_DNA"/>
</dbReference>
<dbReference type="AlphaFoldDB" id="A0A834M220"/>
<comment type="caution">
    <text evidence="1">The sequence shown here is derived from an EMBL/GenBank/DDBJ whole genome shotgun (WGS) entry which is preliminary data.</text>
</comment>
<evidence type="ECO:0000313" key="2">
    <source>
        <dbReference type="Proteomes" id="UP000625711"/>
    </source>
</evidence>
<keyword evidence="2" id="KW-1185">Reference proteome</keyword>
<dbReference type="Proteomes" id="UP000625711">
    <property type="component" value="Unassembled WGS sequence"/>
</dbReference>
<evidence type="ECO:0000313" key="1">
    <source>
        <dbReference type="EMBL" id="KAF7264691.1"/>
    </source>
</evidence>
<proteinExistence type="predicted"/>
<accession>A0A834M220</accession>
<gene>
    <name evidence="1" type="ORF">GWI33_022605</name>
</gene>
<sequence length="70" mass="7965">MLEFSKRTLELCKLKASCSESITMSEFLEEKNSSAEKMFCGDRFPGYLNAMSSTDIRKTEELLMGELDRG</sequence>
<reference evidence="1" key="1">
    <citation type="submission" date="2020-08" db="EMBL/GenBank/DDBJ databases">
        <title>Genome sequencing and assembly of the red palm weevil Rhynchophorus ferrugineus.</title>
        <authorList>
            <person name="Dias G.B."/>
            <person name="Bergman C.M."/>
            <person name="Manee M."/>
        </authorList>
    </citation>
    <scope>NUCLEOTIDE SEQUENCE</scope>
    <source>
        <strain evidence="1">AA-2017</strain>
        <tissue evidence="1">Whole larva</tissue>
    </source>
</reference>
<protein>
    <submittedName>
        <fullName evidence="1">Uncharacterized protein</fullName>
    </submittedName>
</protein>